<dbReference type="InterPro" id="IPR012349">
    <property type="entry name" value="Split_barrel_FMN-bd"/>
</dbReference>
<proteinExistence type="predicted"/>
<dbReference type="PANTHER" id="PTHR42815:SF2">
    <property type="entry name" value="FAD-BINDING, PUTATIVE (AFU_ORTHOLOGUE AFUA_6G07600)-RELATED"/>
    <property type="match status" value="1"/>
</dbReference>
<dbReference type="EMBL" id="CP048836">
    <property type="protein sequence ID" value="QID19463.1"/>
    <property type="molecule type" value="Genomic_DNA"/>
</dbReference>
<dbReference type="InterPro" id="IPR011576">
    <property type="entry name" value="Pyridox_Oxase_N"/>
</dbReference>
<feature type="domain" description="Pyridoxamine 5'-phosphate oxidase N-terminal" evidence="1">
    <location>
        <begin position="40"/>
        <end position="157"/>
    </location>
</feature>
<sequence>MNPHFARLAFTPQVRDTQQALNGQPLSPPADPLPPLALGERERRFIAARDSFYLATVGATGWPHVQHRGGHTGFLRILDEHTLAFADYPGNRQYVSVGNLGDEPRAALIMVDYNARRRLKLLAQIRVVPREAADFDLLDALAVPPDQPFERVMVLDVKAFDWNCSQYISPRTGPTPEETP</sequence>
<dbReference type="SUPFAM" id="SSF50475">
    <property type="entry name" value="FMN-binding split barrel"/>
    <property type="match status" value="1"/>
</dbReference>
<protein>
    <submittedName>
        <fullName evidence="2">Pyridoxamine 5'-phosphate oxidase</fullName>
    </submittedName>
</protein>
<gene>
    <name evidence="2" type="ORF">G3580_18665</name>
</gene>
<evidence type="ECO:0000313" key="3">
    <source>
        <dbReference type="Proteomes" id="UP000501991"/>
    </source>
</evidence>
<evidence type="ECO:0000259" key="1">
    <source>
        <dbReference type="Pfam" id="PF01243"/>
    </source>
</evidence>
<evidence type="ECO:0000313" key="2">
    <source>
        <dbReference type="EMBL" id="QID19463.1"/>
    </source>
</evidence>
<name>A0A6C1B7W6_9RHOO</name>
<keyword evidence="3" id="KW-1185">Reference proteome</keyword>
<dbReference type="Gene3D" id="2.30.110.10">
    <property type="entry name" value="Electron Transport, Fmn-binding Protein, Chain A"/>
    <property type="match status" value="1"/>
</dbReference>
<dbReference type="Proteomes" id="UP000501991">
    <property type="component" value="Chromosome"/>
</dbReference>
<organism evidence="2 3">
    <name type="scientific">Nitrogeniibacter mangrovi</name>
    <dbReference type="NCBI Taxonomy" id="2016596"/>
    <lineage>
        <taxon>Bacteria</taxon>
        <taxon>Pseudomonadati</taxon>
        <taxon>Pseudomonadota</taxon>
        <taxon>Betaproteobacteria</taxon>
        <taxon>Rhodocyclales</taxon>
        <taxon>Zoogloeaceae</taxon>
        <taxon>Nitrogeniibacter</taxon>
    </lineage>
</organism>
<dbReference type="Pfam" id="PF01243">
    <property type="entry name" value="PNPOx_N"/>
    <property type="match status" value="1"/>
</dbReference>
<dbReference type="PANTHER" id="PTHR42815">
    <property type="entry name" value="FAD-BINDING, PUTATIVE (AFU_ORTHOLOGUE AFUA_6G07600)-RELATED"/>
    <property type="match status" value="1"/>
</dbReference>
<accession>A0A6C1B7W6</accession>
<dbReference type="RefSeq" id="WP_173768092.1">
    <property type="nucleotide sequence ID" value="NZ_CP048836.1"/>
</dbReference>
<reference evidence="2 3" key="1">
    <citation type="submission" date="2020-02" db="EMBL/GenBank/DDBJ databases">
        <title>Nitrogenibacter mangrovi gen. nov., sp. nov. isolated from mangrove sediment, a denitrifying betaproteobacterium.</title>
        <authorList>
            <person name="Liao H."/>
            <person name="Tian Y."/>
        </authorList>
    </citation>
    <scope>NUCLEOTIDE SEQUENCE [LARGE SCALE GENOMIC DNA]</scope>
    <source>
        <strain evidence="2 3">M9-3-2</strain>
    </source>
</reference>
<dbReference type="KEGG" id="azq:G3580_18665"/>
<dbReference type="AlphaFoldDB" id="A0A6C1B7W6"/>